<evidence type="ECO:0000313" key="3">
    <source>
        <dbReference type="Proteomes" id="UP000015105"/>
    </source>
</evidence>
<feature type="compositionally biased region" description="Polar residues" evidence="1">
    <location>
        <begin position="10"/>
        <end position="23"/>
    </location>
</feature>
<reference evidence="2" key="3">
    <citation type="journal article" date="2017" name="Nature">
        <title>Genome sequence of the progenitor of the wheat D genome Aegilops tauschii.</title>
        <authorList>
            <person name="Luo M.C."/>
            <person name="Gu Y.Q."/>
            <person name="Puiu D."/>
            <person name="Wang H."/>
            <person name="Twardziok S.O."/>
            <person name="Deal K.R."/>
            <person name="Huo N."/>
            <person name="Zhu T."/>
            <person name="Wang L."/>
            <person name="Wang Y."/>
            <person name="McGuire P.E."/>
            <person name="Liu S."/>
            <person name="Long H."/>
            <person name="Ramasamy R.K."/>
            <person name="Rodriguez J.C."/>
            <person name="Van S.L."/>
            <person name="Yuan L."/>
            <person name="Wang Z."/>
            <person name="Xia Z."/>
            <person name="Xiao L."/>
            <person name="Anderson O.D."/>
            <person name="Ouyang S."/>
            <person name="Liang Y."/>
            <person name="Zimin A.V."/>
            <person name="Pertea G."/>
            <person name="Qi P."/>
            <person name="Bennetzen J.L."/>
            <person name="Dai X."/>
            <person name="Dawson M.W."/>
            <person name="Muller H.G."/>
            <person name="Kugler K."/>
            <person name="Rivarola-Duarte L."/>
            <person name="Spannagl M."/>
            <person name="Mayer K.F.X."/>
            <person name="Lu F.H."/>
            <person name="Bevan M.W."/>
            <person name="Leroy P."/>
            <person name="Li P."/>
            <person name="You F.M."/>
            <person name="Sun Q."/>
            <person name="Liu Z."/>
            <person name="Lyons E."/>
            <person name="Wicker T."/>
            <person name="Salzberg S.L."/>
            <person name="Devos K.M."/>
            <person name="Dvorak J."/>
        </authorList>
    </citation>
    <scope>NUCLEOTIDE SEQUENCE [LARGE SCALE GENOMIC DNA]</scope>
    <source>
        <strain evidence="2">cv. AL8/78</strain>
    </source>
</reference>
<protein>
    <submittedName>
        <fullName evidence="2">Uncharacterized protein</fullName>
    </submittedName>
</protein>
<keyword evidence="3" id="KW-1185">Reference proteome</keyword>
<proteinExistence type="predicted"/>
<evidence type="ECO:0000256" key="1">
    <source>
        <dbReference type="SAM" id="MobiDB-lite"/>
    </source>
</evidence>
<dbReference type="AlphaFoldDB" id="A0A453I737"/>
<reference evidence="3" key="2">
    <citation type="journal article" date="2017" name="Nat. Plants">
        <title>The Aegilops tauschii genome reveals multiple impacts of transposons.</title>
        <authorList>
            <person name="Zhao G."/>
            <person name="Zou C."/>
            <person name="Li K."/>
            <person name="Wang K."/>
            <person name="Li T."/>
            <person name="Gao L."/>
            <person name="Zhang X."/>
            <person name="Wang H."/>
            <person name="Yang Z."/>
            <person name="Liu X."/>
            <person name="Jiang W."/>
            <person name="Mao L."/>
            <person name="Kong X."/>
            <person name="Jiao Y."/>
            <person name="Jia J."/>
        </authorList>
    </citation>
    <scope>NUCLEOTIDE SEQUENCE [LARGE SCALE GENOMIC DNA]</scope>
    <source>
        <strain evidence="3">cv. AL8/78</strain>
    </source>
</reference>
<sequence length="120" mass="13346">RACPHEHNDLTNTNLIGRCRQNPSNPLLLRLPFQSSNPHILRPSPHPPSSRRATFPMLLSRRFSSALARSAFLARCPLPPRAPPPPRPLPRRLMSSSSSGWHHSSRLPPPPPPPPPSFSD</sequence>
<feature type="compositionally biased region" description="Pro residues" evidence="1">
    <location>
        <begin position="107"/>
        <end position="120"/>
    </location>
</feature>
<reference evidence="2" key="4">
    <citation type="submission" date="2019-03" db="UniProtKB">
        <authorList>
            <consortium name="EnsemblPlants"/>
        </authorList>
    </citation>
    <scope>IDENTIFICATION</scope>
</reference>
<dbReference type="EnsemblPlants" id="AET4Gv20465700.5">
    <property type="protein sequence ID" value="AET4Gv20465700.5"/>
    <property type="gene ID" value="AET4Gv20465700"/>
</dbReference>
<dbReference type="Gramene" id="AET4Gv20465700.5">
    <property type="protein sequence ID" value="AET4Gv20465700.5"/>
    <property type="gene ID" value="AET4Gv20465700"/>
</dbReference>
<feature type="region of interest" description="Disordered" evidence="1">
    <location>
        <begin position="1"/>
        <end position="23"/>
    </location>
</feature>
<accession>A0A453I737</accession>
<feature type="region of interest" description="Disordered" evidence="1">
    <location>
        <begin position="76"/>
        <end position="120"/>
    </location>
</feature>
<name>A0A453I737_AEGTS</name>
<dbReference type="Proteomes" id="UP000015105">
    <property type="component" value="Chromosome 4D"/>
</dbReference>
<organism evidence="2 3">
    <name type="scientific">Aegilops tauschii subsp. strangulata</name>
    <name type="common">Goatgrass</name>
    <dbReference type="NCBI Taxonomy" id="200361"/>
    <lineage>
        <taxon>Eukaryota</taxon>
        <taxon>Viridiplantae</taxon>
        <taxon>Streptophyta</taxon>
        <taxon>Embryophyta</taxon>
        <taxon>Tracheophyta</taxon>
        <taxon>Spermatophyta</taxon>
        <taxon>Magnoliopsida</taxon>
        <taxon>Liliopsida</taxon>
        <taxon>Poales</taxon>
        <taxon>Poaceae</taxon>
        <taxon>BOP clade</taxon>
        <taxon>Pooideae</taxon>
        <taxon>Triticodae</taxon>
        <taxon>Triticeae</taxon>
        <taxon>Triticinae</taxon>
        <taxon>Aegilops</taxon>
    </lineage>
</organism>
<reference evidence="2" key="5">
    <citation type="journal article" date="2021" name="G3 (Bethesda)">
        <title>Aegilops tauschii genome assembly Aet v5.0 features greater sequence contiguity and improved annotation.</title>
        <authorList>
            <person name="Wang L."/>
            <person name="Zhu T."/>
            <person name="Rodriguez J.C."/>
            <person name="Deal K.R."/>
            <person name="Dubcovsky J."/>
            <person name="McGuire P.E."/>
            <person name="Lux T."/>
            <person name="Spannagl M."/>
            <person name="Mayer K.F.X."/>
            <person name="Baldrich P."/>
            <person name="Meyers B.C."/>
            <person name="Huo N."/>
            <person name="Gu Y.Q."/>
            <person name="Zhou H."/>
            <person name="Devos K.M."/>
            <person name="Bennetzen J.L."/>
            <person name="Unver T."/>
            <person name="Budak H."/>
            <person name="Gulick P.J."/>
            <person name="Galiba G."/>
            <person name="Kalapos B."/>
            <person name="Nelson D.R."/>
            <person name="Li P."/>
            <person name="You F.M."/>
            <person name="Luo M.C."/>
            <person name="Dvorak J."/>
        </authorList>
    </citation>
    <scope>NUCLEOTIDE SEQUENCE [LARGE SCALE GENOMIC DNA]</scope>
    <source>
        <strain evidence="2">cv. AL8/78</strain>
    </source>
</reference>
<feature type="compositionally biased region" description="Low complexity" evidence="1">
    <location>
        <begin position="91"/>
        <end position="102"/>
    </location>
</feature>
<reference evidence="3" key="1">
    <citation type="journal article" date="2014" name="Science">
        <title>Ancient hybridizations among the ancestral genomes of bread wheat.</title>
        <authorList>
            <consortium name="International Wheat Genome Sequencing Consortium,"/>
            <person name="Marcussen T."/>
            <person name="Sandve S.R."/>
            <person name="Heier L."/>
            <person name="Spannagl M."/>
            <person name="Pfeifer M."/>
            <person name="Jakobsen K.S."/>
            <person name="Wulff B.B."/>
            <person name="Steuernagel B."/>
            <person name="Mayer K.F."/>
            <person name="Olsen O.A."/>
        </authorList>
    </citation>
    <scope>NUCLEOTIDE SEQUENCE [LARGE SCALE GENOMIC DNA]</scope>
    <source>
        <strain evidence="3">cv. AL8/78</strain>
    </source>
</reference>
<feature type="compositionally biased region" description="Pro residues" evidence="1">
    <location>
        <begin position="77"/>
        <end position="88"/>
    </location>
</feature>
<evidence type="ECO:0000313" key="2">
    <source>
        <dbReference type="EnsemblPlants" id="AET4Gv20465700.5"/>
    </source>
</evidence>